<dbReference type="NCBIfam" id="NF007142">
    <property type="entry name" value="PRK09585.2-1"/>
    <property type="match status" value="1"/>
</dbReference>
<dbReference type="RefSeq" id="WP_125585457.1">
    <property type="nucleotide sequence ID" value="NZ_JBHTMO010000012.1"/>
</dbReference>
<keyword evidence="1" id="KW-0119">Carbohydrate metabolism</keyword>
<evidence type="ECO:0000256" key="1">
    <source>
        <dbReference type="HAMAP-Rule" id="MF_01270"/>
    </source>
</evidence>
<dbReference type="InterPro" id="IPR043129">
    <property type="entry name" value="ATPase_NBD"/>
</dbReference>
<dbReference type="EC" id="2.7.1.170" evidence="1"/>
<comment type="pathway">
    <text evidence="1">Amino-sugar metabolism; 1,6-anhydro-N-acetylmuramate degradation.</text>
</comment>
<keyword evidence="1" id="KW-0547">Nucleotide-binding</keyword>
<dbReference type="Proteomes" id="UP001597249">
    <property type="component" value="Unassembled WGS sequence"/>
</dbReference>
<comment type="similarity">
    <text evidence="1">Belongs to the anhydro-N-acetylmuramic acid kinase family.</text>
</comment>
<dbReference type="GO" id="GO:0016301">
    <property type="term" value="F:kinase activity"/>
    <property type="evidence" value="ECO:0007669"/>
    <property type="project" value="UniProtKB-KW"/>
</dbReference>
<reference evidence="3" key="1">
    <citation type="journal article" date="2019" name="Int. J. Syst. Evol. Microbiol.">
        <title>The Global Catalogue of Microorganisms (GCM) 10K type strain sequencing project: providing services to taxonomists for standard genome sequencing and annotation.</title>
        <authorList>
            <consortium name="The Broad Institute Genomics Platform"/>
            <consortium name="The Broad Institute Genome Sequencing Center for Infectious Disease"/>
            <person name="Wu L."/>
            <person name="Ma J."/>
        </authorList>
    </citation>
    <scope>NUCLEOTIDE SEQUENCE [LARGE SCALE GENOMIC DNA]</scope>
    <source>
        <strain evidence="3">CCM 8911</strain>
    </source>
</reference>
<protein>
    <recommendedName>
        <fullName evidence="1">Anhydro-N-acetylmuramic acid kinase</fullName>
        <ecNumber evidence="1">2.7.1.170</ecNumber>
    </recommendedName>
    <alternativeName>
        <fullName evidence="1">AnhMurNAc kinase</fullName>
    </alternativeName>
</protein>
<dbReference type="CDD" id="cd24050">
    <property type="entry name" value="ASKHA_NBD_ANMK"/>
    <property type="match status" value="1"/>
</dbReference>
<proteinExistence type="inferred from homology"/>
<comment type="function">
    <text evidence="1">Catalyzes the specific phosphorylation of 1,6-anhydro-N-acetylmuramic acid (anhMurNAc) with the simultaneous cleavage of the 1,6-anhydro ring, generating MurNAc-6-P. Is required for the utilization of anhMurNAc either imported from the medium or derived from its own cell wall murein, and thus plays a role in cell wall recycling.</text>
</comment>
<comment type="caution">
    <text evidence="2">The sequence shown here is derived from an EMBL/GenBank/DDBJ whole genome shotgun (WGS) entry which is preliminary data.</text>
</comment>
<evidence type="ECO:0000313" key="2">
    <source>
        <dbReference type="EMBL" id="MFD1392896.1"/>
    </source>
</evidence>
<feature type="binding site" evidence="1">
    <location>
        <begin position="9"/>
        <end position="16"/>
    </location>
    <ligand>
        <name>ATP</name>
        <dbReference type="ChEBI" id="CHEBI:30616"/>
    </ligand>
</feature>
<dbReference type="Pfam" id="PF03702">
    <property type="entry name" value="AnmK"/>
    <property type="match status" value="1"/>
</dbReference>
<comment type="pathway">
    <text evidence="1">Cell wall biogenesis; peptidoglycan recycling.</text>
</comment>
<sequence>MLAVGLMSGTSLDGVDAALVEISGVSENTTVTLKKFITVPFTAAQKARIQKELANATSSVEGLCSLDFALGEAFGRAVLAVCREAGIASTALAFVASHGQTLYHLPVAPAGEARSTMQLGNAAVITEITHTTVVSDFRSRDLAAGGQGAPIVPYSEYVLYRSAAHPRILQNIGGIGNATVIKQNARLEDLFAFDTGPGNMVIDELCRHFFHEEYDAGGKHAAAGHVNQAVLHALLKHPYFAKQPPKTTGRELFGKQYTASLLKQYALAPNDWLATATALTAQSIIAAVRPFAPAGTQLIVGGGGSYNPTLLKMMQAAAPTMEVLTQEELGMRSDAKEAIAMTILGNQTLHHLPSNVPSATGASRPVILGSVTYYD</sequence>
<keyword evidence="3" id="KW-1185">Reference proteome</keyword>
<dbReference type="PANTHER" id="PTHR30605">
    <property type="entry name" value="ANHYDRO-N-ACETYLMURAMIC ACID KINASE"/>
    <property type="match status" value="1"/>
</dbReference>
<dbReference type="Gene3D" id="3.30.420.40">
    <property type="match status" value="2"/>
</dbReference>
<accession>A0ABW4B952</accession>
<evidence type="ECO:0000313" key="3">
    <source>
        <dbReference type="Proteomes" id="UP001597249"/>
    </source>
</evidence>
<name>A0ABW4B952_9LACO</name>
<dbReference type="NCBIfam" id="NF007148">
    <property type="entry name" value="PRK09585.3-2"/>
    <property type="match status" value="1"/>
</dbReference>
<gene>
    <name evidence="1 2" type="primary">anmK</name>
    <name evidence="2" type="ORF">ACFQ3L_04730</name>
</gene>
<dbReference type="SUPFAM" id="SSF53067">
    <property type="entry name" value="Actin-like ATPase domain"/>
    <property type="match status" value="1"/>
</dbReference>
<dbReference type="PANTHER" id="PTHR30605:SF0">
    <property type="entry name" value="ANHYDRO-N-ACETYLMURAMIC ACID KINASE"/>
    <property type="match status" value="1"/>
</dbReference>
<keyword evidence="1 2" id="KW-0808">Transferase</keyword>
<keyword evidence="1 2" id="KW-0418">Kinase</keyword>
<dbReference type="InterPro" id="IPR005338">
    <property type="entry name" value="Anhydro_N_Ac-Mur_kinase"/>
</dbReference>
<keyword evidence="1" id="KW-0067">ATP-binding</keyword>
<dbReference type="EMBL" id="JBHTMO010000012">
    <property type="protein sequence ID" value="MFD1392896.1"/>
    <property type="molecule type" value="Genomic_DNA"/>
</dbReference>
<dbReference type="HAMAP" id="MF_01270">
    <property type="entry name" value="AnhMurNAc_kinase"/>
    <property type="match status" value="1"/>
</dbReference>
<organism evidence="2 3">
    <name type="scientific">Lacticaseibacillus jixianensis</name>
    <dbReference type="NCBI Taxonomy" id="2486012"/>
    <lineage>
        <taxon>Bacteria</taxon>
        <taxon>Bacillati</taxon>
        <taxon>Bacillota</taxon>
        <taxon>Bacilli</taxon>
        <taxon>Lactobacillales</taxon>
        <taxon>Lactobacillaceae</taxon>
        <taxon>Lacticaseibacillus</taxon>
    </lineage>
</organism>
<comment type="catalytic activity">
    <reaction evidence="1">
        <text>1,6-anhydro-N-acetyl-beta-muramate + ATP + H2O = N-acetyl-D-muramate 6-phosphate + ADP + H(+)</text>
        <dbReference type="Rhea" id="RHEA:24952"/>
        <dbReference type="ChEBI" id="CHEBI:15377"/>
        <dbReference type="ChEBI" id="CHEBI:15378"/>
        <dbReference type="ChEBI" id="CHEBI:30616"/>
        <dbReference type="ChEBI" id="CHEBI:58690"/>
        <dbReference type="ChEBI" id="CHEBI:58722"/>
        <dbReference type="ChEBI" id="CHEBI:456216"/>
        <dbReference type="EC" id="2.7.1.170"/>
    </reaction>
</comment>